<evidence type="ECO:0000256" key="4">
    <source>
        <dbReference type="ARBA" id="ARBA00022692"/>
    </source>
</evidence>
<evidence type="ECO:0000256" key="8">
    <source>
        <dbReference type="PROSITE-ProRule" id="PRU00282"/>
    </source>
</evidence>
<dbReference type="Pfam" id="PF00153">
    <property type="entry name" value="Mito_carr"/>
    <property type="match status" value="2"/>
</dbReference>
<evidence type="ECO:0000256" key="1">
    <source>
        <dbReference type="ARBA" id="ARBA00004141"/>
    </source>
</evidence>
<sequence>MSETGLSLVQMMVSGGSAACIADMATFPLDVSVNSLIRYNTSITEVVTKVRLQISTTIAADTMAVAEGLVIPAEYKGFYGTFMGMARNEGLRGLYGGIVPGLQRQCVLASIRVGLYEPVKDLYTQKLGLGDGHGANMFIRIISAITTGTVGICFAQPTDVVKVRMQAQNRGNGTFRYHNSVHAYRSILKHEGLHGLWKGFVPNIVRNSVVNVAELVCYDTIKDALLSSGIMRDGLVCHFSAGLSG</sequence>
<evidence type="ECO:0000256" key="9">
    <source>
        <dbReference type="RuleBase" id="RU000488"/>
    </source>
</evidence>
<dbReference type="InterPro" id="IPR018108">
    <property type="entry name" value="MCP_transmembrane"/>
</dbReference>
<dbReference type="GO" id="GO:0016020">
    <property type="term" value="C:membrane"/>
    <property type="evidence" value="ECO:0007669"/>
    <property type="project" value="UniProtKB-SubCell"/>
</dbReference>
<evidence type="ECO:0000256" key="6">
    <source>
        <dbReference type="ARBA" id="ARBA00022989"/>
    </source>
</evidence>
<feature type="non-terminal residue" evidence="10">
    <location>
        <position position="245"/>
    </location>
</feature>
<comment type="similarity">
    <text evidence="2 9">Belongs to the mitochondrial carrier (TC 2.A.29) family.</text>
</comment>
<keyword evidence="6" id="KW-1133">Transmembrane helix</keyword>
<dbReference type="Proteomes" id="UP000728032">
    <property type="component" value="Unassembled WGS sequence"/>
</dbReference>
<proteinExistence type="inferred from homology"/>
<dbReference type="EMBL" id="OC956643">
    <property type="protein sequence ID" value="CAD7664897.1"/>
    <property type="molecule type" value="Genomic_DNA"/>
</dbReference>
<feature type="repeat" description="Solcar" evidence="8">
    <location>
        <begin position="6"/>
        <end position="122"/>
    </location>
</feature>
<dbReference type="OrthoDB" id="756301at2759"/>
<keyword evidence="11" id="KW-1185">Reference proteome</keyword>
<keyword evidence="5" id="KW-0677">Repeat</keyword>
<feature type="repeat" description="Solcar" evidence="8">
    <location>
        <begin position="135"/>
        <end position="224"/>
    </location>
</feature>
<evidence type="ECO:0000256" key="3">
    <source>
        <dbReference type="ARBA" id="ARBA00022448"/>
    </source>
</evidence>
<dbReference type="InterPro" id="IPR050391">
    <property type="entry name" value="Mito_Metabolite_Transporter"/>
</dbReference>
<dbReference type="EMBL" id="CAJPVJ010041818">
    <property type="protein sequence ID" value="CAG2182034.1"/>
    <property type="molecule type" value="Genomic_DNA"/>
</dbReference>
<dbReference type="AlphaFoldDB" id="A0A7R9MQY9"/>
<evidence type="ECO:0000256" key="2">
    <source>
        <dbReference type="ARBA" id="ARBA00006375"/>
    </source>
</evidence>
<accession>A0A7R9MQY9</accession>
<organism evidence="10">
    <name type="scientific">Oppiella nova</name>
    <dbReference type="NCBI Taxonomy" id="334625"/>
    <lineage>
        <taxon>Eukaryota</taxon>
        <taxon>Metazoa</taxon>
        <taxon>Ecdysozoa</taxon>
        <taxon>Arthropoda</taxon>
        <taxon>Chelicerata</taxon>
        <taxon>Arachnida</taxon>
        <taxon>Acari</taxon>
        <taxon>Acariformes</taxon>
        <taxon>Sarcoptiformes</taxon>
        <taxon>Oribatida</taxon>
        <taxon>Brachypylina</taxon>
        <taxon>Oppioidea</taxon>
        <taxon>Oppiidae</taxon>
        <taxon>Oppiella</taxon>
    </lineage>
</organism>
<dbReference type="Gene3D" id="1.50.40.10">
    <property type="entry name" value="Mitochondrial carrier domain"/>
    <property type="match status" value="1"/>
</dbReference>
<name>A0A7R9MQY9_9ACAR</name>
<keyword evidence="3 9" id="KW-0813">Transport</keyword>
<protein>
    <submittedName>
        <fullName evidence="10">Uncharacterized protein</fullName>
    </submittedName>
</protein>
<keyword evidence="7 8" id="KW-0472">Membrane</keyword>
<evidence type="ECO:0000313" key="10">
    <source>
        <dbReference type="EMBL" id="CAD7664897.1"/>
    </source>
</evidence>
<evidence type="ECO:0000256" key="5">
    <source>
        <dbReference type="ARBA" id="ARBA00022737"/>
    </source>
</evidence>
<evidence type="ECO:0000256" key="7">
    <source>
        <dbReference type="ARBA" id="ARBA00023136"/>
    </source>
</evidence>
<gene>
    <name evidence="10" type="ORF">ONB1V03_LOCUS21455</name>
</gene>
<comment type="subcellular location">
    <subcellularLocation>
        <location evidence="1">Membrane</location>
        <topology evidence="1">Multi-pass membrane protein</topology>
    </subcellularLocation>
</comment>
<keyword evidence="4 8" id="KW-0812">Transmembrane</keyword>
<dbReference type="InterPro" id="IPR023395">
    <property type="entry name" value="MCP_dom_sf"/>
</dbReference>
<evidence type="ECO:0000313" key="11">
    <source>
        <dbReference type="Proteomes" id="UP000728032"/>
    </source>
</evidence>
<reference evidence="10" key="1">
    <citation type="submission" date="2020-11" db="EMBL/GenBank/DDBJ databases">
        <authorList>
            <person name="Tran Van P."/>
        </authorList>
    </citation>
    <scope>NUCLEOTIDE SEQUENCE</scope>
</reference>
<dbReference type="PANTHER" id="PTHR45618">
    <property type="entry name" value="MITOCHONDRIAL DICARBOXYLATE CARRIER-RELATED"/>
    <property type="match status" value="1"/>
</dbReference>
<dbReference type="PROSITE" id="PS50920">
    <property type="entry name" value="SOLCAR"/>
    <property type="match status" value="2"/>
</dbReference>
<dbReference type="SUPFAM" id="SSF103506">
    <property type="entry name" value="Mitochondrial carrier"/>
    <property type="match status" value="1"/>
</dbReference>